<keyword evidence="2" id="KW-1185">Reference proteome</keyword>
<protein>
    <submittedName>
        <fullName evidence="1">Uncharacterized protein</fullName>
    </submittedName>
</protein>
<dbReference type="Proteomes" id="UP000326198">
    <property type="component" value="Unassembled WGS sequence"/>
</dbReference>
<proteinExistence type="predicted"/>
<accession>A0A5N7BKU7</accession>
<gene>
    <name evidence="1" type="ORF">BDV26DRAFT_16859</name>
</gene>
<organism evidence="1 2">
    <name type="scientific">Aspergillus bertholletiae</name>
    <dbReference type="NCBI Taxonomy" id="1226010"/>
    <lineage>
        <taxon>Eukaryota</taxon>
        <taxon>Fungi</taxon>
        <taxon>Dikarya</taxon>
        <taxon>Ascomycota</taxon>
        <taxon>Pezizomycotina</taxon>
        <taxon>Eurotiomycetes</taxon>
        <taxon>Eurotiomycetidae</taxon>
        <taxon>Eurotiales</taxon>
        <taxon>Aspergillaceae</taxon>
        <taxon>Aspergillus</taxon>
        <taxon>Aspergillus subgen. Circumdati</taxon>
    </lineage>
</organism>
<name>A0A5N7BKU7_9EURO</name>
<reference evidence="1 2" key="1">
    <citation type="submission" date="2019-04" db="EMBL/GenBank/DDBJ databases">
        <title>Friends and foes A comparative genomics studyof 23 Aspergillus species from section Flavi.</title>
        <authorList>
            <consortium name="DOE Joint Genome Institute"/>
            <person name="Kjaerbolling I."/>
            <person name="Vesth T."/>
            <person name="Frisvad J.C."/>
            <person name="Nybo J.L."/>
            <person name="Theobald S."/>
            <person name="Kildgaard S."/>
            <person name="Isbrandt T."/>
            <person name="Kuo A."/>
            <person name="Sato A."/>
            <person name="Lyhne E.K."/>
            <person name="Kogle M.E."/>
            <person name="Wiebenga A."/>
            <person name="Kun R.S."/>
            <person name="Lubbers R.J."/>
            <person name="Makela M.R."/>
            <person name="Barry K."/>
            <person name="Chovatia M."/>
            <person name="Clum A."/>
            <person name="Daum C."/>
            <person name="Haridas S."/>
            <person name="He G."/>
            <person name="LaButti K."/>
            <person name="Lipzen A."/>
            <person name="Mondo S."/>
            <person name="Riley R."/>
            <person name="Salamov A."/>
            <person name="Simmons B.A."/>
            <person name="Magnuson J.K."/>
            <person name="Henrissat B."/>
            <person name="Mortensen U.H."/>
            <person name="Larsen T.O."/>
            <person name="Devries R.P."/>
            <person name="Grigoriev I.V."/>
            <person name="Machida M."/>
            <person name="Baker S.E."/>
            <person name="Andersen M.R."/>
        </authorList>
    </citation>
    <scope>NUCLEOTIDE SEQUENCE [LARGE SCALE GENOMIC DNA]</scope>
    <source>
        <strain evidence="1 2">IBT 29228</strain>
    </source>
</reference>
<sequence length="74" mass="8743">MAIQRPLRLRAVTHHRDDLYSVFDPRAYRVEMFSSRGCHDCDIRILISFAGREFTIIDLPRFAVTHLVLRTTRI</sequence>
<evidence type="ECO:0000313" key="1">
    <source>
        <dbReference type="EMBL" id="KAE8382358.1"/>
    </source>
</evidence>
<evidence type="ECO:0000313" key="2">
    <source>
        <dbReference type="Proteomes" id="UP000326198"/>
    </source>
</evidence>
<dbReference type="AlphaFoldDB" id="A0A5N7BKU7"/>
<dbReference type="EMBL" id="ML736163">
    <property type="protein sequence ID" value="KAE8382358.1"/>
    <property type="molecule type" value="Genomic_DNA"/>
</dbReference>